<dbReference type="EMBL" id="WUMV01000001">
    <property type="protein sequence ID" value="MXN63772.1"/>
    <property type="molecule type" value="Genomic_DNA"/>
</dbReference>
<comment type="caution">
    <text evidence="6">The sequence shown here is derived from an EMBL/GenBank/DDBJ whole genome shotgun (WGS) entry which is preliminary data.</text>
</comment>
<dbReference type="CDD" id="cd02968">
    <property type="entry name" value="SCO"/>
    <property type="match status" value="1"/>
</dbReference>
<evidence type="ECO:0000313" key="7">
    <source>
        <dbReference type="Proteomes" id="UP000433101"/>
    </source>
</evidence>
<keyword evidence="3" id="KW-1015">Disulfide bond</keyword>
<dbReference type="PANTHER" id="PTHR12151:SF25">
    <property type="entry name" value="LINALOOL DEHYDRATASE_ISOMERASE DOMAIN-CONTAINING PROTEIN"/>
    <property type="match status" value="1"/>
</dbReference>
<accession>A0A7X3LRI2</accession>
<comment type="similarity">
    <text evidence="1">Belongs to the SCO1/2 family.</text>
</comment>
<evidence type="ECO:0000313" key="6">
    <source>
        <dbReference type="EMBL" id="MXN63772.1"/>
    </source>
</evidence>
<dbReference type="InterPro" id="IPR036249">
    <property type="entry name" value="Thioredoxin-like_sf"/>
</dbReference>
<evidence type="ECO:0000256" key="1">
    <source>
        <dbReference type="ARBA" id="ARBA00010996"/>
    </source>
</evidence>
<feature type="disulfide bond" description="Redox-active" evidence="3">
    <location>
        <begin position="118"/>
        <end position="122"/>
    </location>
</feature>
<evidence type="ECO:0000256" key="4">
    <source>
        <dbReference type="SAM" id="MobiDB-lite"/>
    </source>
</evidence>
<protein>
    <submittedName>
        <fullName evidence="6">Redoxin domain-containing protein</fullName>
    </submittedName>
</protein>
<dbReference type="InterPro" id="IPR003782">
    <property type="entry name" value="SCO1/SenC"/>
</dbReference>
<name>A0A7X3LRI2_9HYPH</name>
<feature type="compositionally biased region" description="Low complexity" evidence="4">
    <location>
        <begin position="43"/>
        <end position="55"/>
    </location>
</feature>
<keyword evidence="2" id="KW-0186">Copper</keyword>
<feature type="region of interest" description="Disordered" evidence="4">
    <location>
        <begin position="27"/>
        <end position="79"/>
    </location>
</feature>
<dbReference type="Pfam" id="PF02630">
    <property type="entry name" value="SCO1-SenC"/>
    <property type="match status" value="1"/>
</dbReference>
<keyword evidence="2" id="KW-0479">Metal-binding</keyword>
<evidence type="ECO:0000256" key="2">
    <source>
        <dbReference type="PIRSR" id="PIRSR603782-1"/>
    </source>
</evidence>
<feature type="signal peptide" evidence="5">
    <location>
        <begin position="1"/>
        <end position="17"/>
    </location>
</feature>
<dbReference type="Proteomes" id="UP000433101">
    <property type="component" value="Unassembled WGS sequence"/>
</dbReference>
<organism evidence="6 7">
    <name type="scientific">Stappia sediminis</name>
    <dbReference type="NCBI Taxonomy" id="2692190"/>
    <lineage>
        <taxon>Bacteria</taxon>
        <taxon>Pseudomonadati</taxon>
        <taxon>Pseudomonadota</taxon>
        <taxon>Alphaproteobacteria</taxon>
        <taxon>Hyphomicrobiales</taxon>
        <taxon>Stappiaceae</taxon>
        <taxon>Stappia</taxon>
    </lineage>
</organism>
<evidence type="ECO:0000256" key="5">
    <source>
        <dbReference type="SAM" id="SignalP"/>
    </source>
</evidence>
<reference evidence="6 7" key="1">
    <citation type="submission" date="2019-12" db="EMBL/GenBank/DDBJ databases">
        <authorList>
            <person name="Li M."/>
        </authorList>
    </citation>
    <scope>NUCLEOTIDE SEQUENCE [LARGE SCALE GENOMIC DNA]</scope>
    <source>
        <strain evidence="6 7">GBMRC 2046</strain>
    </source>
</reference>
<dbReference type="AlphaFoldDB" id="A0A7X3LRI2"/>
<keyword evidence="5" id="KW-0732">Signal</keyword>
<gene>
    <name evidence="6" type="ORF">GR183_02545</name>
</gene>
<proteinExistence type="inferred from homology"/>
<feature type="binding site" evidence="2">
    <location>
        <position position="207"/>
    </location>
    <ligand>
        <name>Cu cation</name>
        <dbReference type="ChEBI" id="CHEBI:23378"/>
    </ligand>
</feature>
<dbReference type="PANTHER" id="PTHR12151">
    <property type="entry name" value="ELECTRON TRANSPORT PROTIN SCO1/SENC FAMILY MEMBER"/>
    <property type="match status" value="1"/>
</dbReference>
<keyword evidence="7" id="KW-1185">Reference proteome</keyword>
<evidence type="ECO:0000256" key="3">
    <source>
        <dbReference type="PIRSR" id="PIRSR603782-2"/>
    </source>
</evidence>
<feature type="chain" id="PRO_5031055826" evidence="5">
    <location>
        <begin position="18"/>
        <end position="241"/>
    </location>
</feature>
<dbReference type="RefSeq" id="WP_160774004.1">
    <property type="nucleotide sequence ID" value="NZ_WUMV01000001.1"/>
</dbReference>
<sequence>MIRWIAAALFGVAAAFAYDQINRATEPESVTTAGLTVENPPSAATGDAIATDAGTSPQPASAKQAEPGSDDLPPGGPALPFPIDVEARFDLIDQNGKRVTEADFAGKPMALFFGYASCEAVCSAVMPDVARTMELLEDQNRKFNTVMITIDPARDTPEAMRKNLPRWNSGITGLTGSEKELSKVRDLFQVDIQVVGHDENGGAIYSHGSLVYLIGPDSKLMTILPPVYGPEHMAKIIARYI</sequence>
<dbReference type="GO" id="GO:0046872">
    <property type="term" value="F:metal ion binding"/>
    <property type="evidence" value="ECO:0007669"/>
    <property type="project" value="UniProtKB-KW"/>
</dbReference>
<feature type="binding site" evidence="2">
    <location>
        <position position="118"/>
    </location>
    <ligand>
        <name>Cu cation</name>
        <dbReference type="ChEBI" id="CHEBI:23378"/>
    </ligand>
</feature>
<dbReference type="Gene3D" id="3.40.30.10">
    <property type="entry name" value="Glutaredoxin"/>
    <property type="match status" value="1"/>
</dbReference>
<feature type="binding site" evidence="2">
    <location>
        <position position="122"/>
    </location>
    <ligand>
        <name>Cu cation</name>
        <dbReference type="ChEBI" id="CHEBI:23378"/>
    </ligand>
</feature>
<dbReference type="SUPFAM" id="SSF52833">
    <property type="entry name" value="Thioredoxin-like"/>
    <property type="match status" value="1"/>
</dbReference>